<protein>
    <submittedName>
        <fullName evidence="3">Uncharacterized protein</fullName>
    </submittedName>
</protein>
<dbReference type="OrthoDB" id="2723779at2759"/>
<dbReference type="Proteomes" id="UP000297245">
    <property type="component" value="Unassembled WGS sequence"/>
</dbReference>
<reference evidence="3 4" key="1">
    <citation type="journal article" date="2019" name="Nat. Ecol. Evol.">
        <title>Megaphylogeny resolves global patterns of mushroom evolution.</title>
        <authorList>
            <person name="Varga T."/>
            <person name="Krizsan K."/>
            <person name="Foldi C."/>
            <person name="Dima B."/>
            <person name="Sanchez-Garcia M."/>
            <person name="Sanchez-Ramirez S."/>
            <person name="Szollosi G.J."/>
            <person name="Szarkandi J.G."/>
            <person name="Papp V."/>
            <person name="Albert L."/>
            <person name="Andreopoulos W."/>
            <person name="Angelini C."/>
            <person name="Antonin V."/>
            <person name="Barry K.W."/>
            <person name="Bougher N.L."/>
            <person name="Buchanan P."/>
            <person name="Buyck B."/>
            <person name="Bense V."/>
            <person name="Catcheside P."/>
            <person name="Chovatia M."/>
            <person name="Cooper J."/>
            <person name="Damon W."/>
            <person name="Desjardin D."/>
            <person name="Finy P."/>
            <person name="Geml J."/>
            <person name="Haridas S."/>
            <person name="Hughes K."/>
            <person name="Justo A."/>
            <person name="Karasinski D."/>
            <person name="Kautmanova I."/>
            <person name="Kiss B."/>
            <person name="Kocsube S."/>
            <person name="Kotiranta H."/>
            <person name="LaButti K.M."/>
            <person name="Lechner B.E."/>
            <person name="Liimatainen K."/>
            <person name="Lipzen A."/>
            <person name="Lukacs Z."/>
            <person name="Mihaltcheva S."/>
            <person name="Morgado L.N."/>
            <person name="Niskanen T."/>
            <person name="Noordeloos M.E."/>
            <person name="Ohm R.A."/>
            <person name="Ortiz-Santana B."/>
            <person name="Ovrebo C."/>
            <person name="Racz N."/>
            <person name="Riley R."/>
            <person name="Savchenko A."/>
            <person name="Shiryaev A."/>
            <person name="Soop K."/>
            <person name="Spirin V."/>
            <person name="Szebenyi C."/>
            <person name="Tomsovsky M."/>
            <person name="Tulloss R.E."/>
            <person name="Uehling J."/>
            <person name="Grigoriev I.V."/>
            <person name="Vagvolgyi C."/>
            <person name="Papp T."/>
            <person name="Martin F.M."/>
            <person name="Miettinen O."/>
            <person name="Hibbett D.S."/>
            <person name="Nagy L.G."/>
        </authorList>
    </citation>
    <scope>NUCLEOTIDE SEQUENCE [LARGE SCALE GENOMIC DNA]</scope>
    <source>
        <strain evidence="3 4">CBS 962.96</strain>
    </source>
</reference>
<feature type="coiled-coil region" evidence="1">
    <location>
        <begin position="27"/>
        <end position="54"/>
    </location>
</feature>
<feature type="region of interest" description="Disordered" evidence="2">
    <location>
        <begin position="1"/>
        <end position="21"/>
    </location>
</feature>
<organism evidence="3 4">
    <name type="scientific">Dendrothele bispora (strain CBS 962.96)</name>
    <dbReference type="NCBI Taxonomy" id="1314807"/>
    <lineage>
        <taxon>Eukaryota</taxon>
        <taxon>Fungi</taxon>
        <taxon>Dikarya</taxon>
        <taxon>Basidiomycota</taxon>
        <taxon>Agaricomycotina</taxon>
        <taxon>Agaricomycetes</taxon>
        <taxon>Agaricomycetidae</taxon>
        <taxon>Agaricales</taxon>
        <taxon>Agaricales incertae sedis</taxon>
        <taxon>Dendrothele</taxon>
    </lineage>
</organism>
<dbReference type="AlphaFoldDB" id="A0A4S8MM31"/>
<keyword evidence="4" id="KW-1185">Reference proteome</keyword>
<feature type="non-terminal residue" evidence="3">
    <location>
        <position position="131"/>
    </location>
</feature>
<feature type="compositionally biased region" description="Polar residues" evidence="2">
    <location>
        <begin position="1"/>
        <end position="12"/>
    </location>
</feature>
<name>A0A4S8MM31_DENBC</name>
<evidence type="ECO:0000256" key="2">
    <source>
        <dbReference type="SAM" id="MobiDB-lite"/>
    </source>
</evidence>
<evidence type="ECO:0000256" key="1">
    <source>
        <dbReference type="SAM" id="Coils"/>
    </source>
</evidence>
<evidence type="ECO:0000313" key="3">
    <source>
        <dbReference type="EMBL" id="THV03928.1"/>
    </source>
</evidence>
<dbReference type="EMBL" id="ML179061">
    <property type="protein sequence ID" value="THV03928.1"/>
    <property type="molecule type" value="Genomic_DNA"/>
</dbReference>
<keyword evidence="1" id="KW-0175">Coiled coil</keyword>
<evidence type="ECO:0000313" key="4">
    <source>
        <dbReference type="Proteomes" id="UP000297245"/>
    </source>
</evidence>
<proteinExistence type="predicted"/>
<sequence>MASPVSTASATISRPEDPFEPDAQWRADLHKKIRDNLQSMIQEAEDLLKESLEKYPARRETLENDYHKTMKNIRKIADDTYRDEIERERQERRWVLGGEINPAWKESMEKEQQAIMDMYKSEKATEDASQS</sequence>
<accession>A0A4S8MM31</accession>
<gene>
    <name evidence="3" type="ORF">K435DRAFT_650185</name>
</gene>